<dbReference type="Pfam" id="PF08352">
    <property type="entry name" value="oligo_HPY"/>
    <property type="match status" value="1"/>
</dbReference>
<gene>
    <name evidence="5" type="ORF">SAMN02745226_01495</name>
</gene>
<dbReference type="InterPro" id="IPR017871">
    <property type="entry name" value="ABC_transporter-like_CS"/>
</dbReference>
<sequence>MFEIVDLNAGYEFRNKFVHAVRNVSLKVEKGEFHGIAGESGCGKSTLVLAALKLLRKPGKIISGKVIIDSTDILSLSEFELRKQRWKKFSLVTQSSMNSLNPVLKIKDQMADALIKNHGYSKQDSYNLVREKLQLVGIPIERMESYPHQLSGGMRQRVVIAMALLLSPNVIIMDEPTTALDVVVQRSILQQIEELRKTEKFSTIFITHDISLLFELANRISIMYAGELVETGAAKSVYSKPFHPYTKGLVEALPSISKDLESYKGIPGRPIDLSLQIKGCPFRERCPYAFDRCEIEKPGLRLLEDGENGRWVSCHLY</sequence>
<proteinExistence type="predicted"/>
<keyword evidence="6" id="KW-1185">Reference proteome</keyword>
<dbReference type="EMBL" id="FRDJ01000008">
    <property type="protein sequence ID" value="SHN65208.1"/>
    <property type="molecule type" value="Genomic_DNA"/>
</dbReference>
<dbReference type="InterPro" id="IPR013563">
    <property type="entry name" value="Oligopep_ABC_C"/>
</dbReference>
<evidence type="ECO:0000256" key="1">
    <source>
        <dbReference type="ARBA" id="ARBA00022448"/>
    </source>
</evidence>
<dbReference type="OrthoDB" id="47989at2"/>
<dbReference type="NCBIfam" id="TIGR01727">
    <property type="entry name" value="oligo_HPY"/>
    <property type="match status" value="1"/>
</dbReference>
<evidence type="ECO:0000259" key="4">
    <source>
        <dbReference type="PROSITE" id="PS50893"/>
    </source>
</evidence>
<evidence type="ECO:0000313" key="6">
    <source>
        <dbReference type="Proteomes" id="UP000184207"/>
    </source>
</evidence>
<keyword evidence="1" id="KW-0813">Transport</keyword>
<dbReference type="STRING" id="1121883.SAMN02745226_01495"/>
<dbReference type="GO" id="GO:0005524">
    <property type="term" value="F:ATP binding"/>
    <property type="evidence" value="ECO:0007669"/>
    <property type="project" value="UniProtKB-KW"/>
</dbReference>
<dbReference type="InterPro" id="IPR003439">
    <property type="entry name" value="ABC_transporter-like_ATP-bd"/>
</dbReference>
<dbReference type="GO" id="GO:0015833">
    <property type="term" value="P:peptide transport"/>
    <property type="evidence" value="ECO:0007669"/>
    <property type="project" value="InterPro"/>
</dbReference>
<feature type="domain" description="ABC transporter" evidence="4">
    <location>
        <begin position="2"/>
        <end position="250"/>
    </location>
</feature>
<dbReference type="Proteomes" id="UP000184207">
    <property type="component" value="Unassembled WGS sequence"/>
</dbReference>
<dbReference type="InterPro" id="IPR003593">
    <property type="entry name" value="AAA+_ATPase"/>
</dbReference>
<dbReference type="FunFam" id="3.40.50.300:FF:000016">
    <property type="entry name" value="Oligopeptide ABC transporter ATP-binding component"/>
    <property type="match status" value="1"/>
</dbReference>
<dbReference type="Gene3D" id="3.40.50.300">
    <property type="entry name" value="P-loop containing nucleotide triphosphate hydrolases"/>
    <property type="match status" value="1"/>
</dbReference>
<dbReference type="RefSeq" id="WP_072760052.1">
    <property type="nucleotide sequence ID" value="NZ_FRDJ01000008.1"/>
</dbReference>
<evidence type="ECO:0000256" key="3">
    <source>
        <dbReference type="ARBA" id="ARBA00022840"/>
    </source>
</evidence>
<dbReference type="InterPro" id="IPR027417">
    <property type="entry name" value="P-loop_NTPase"/>
</dbReference>
<evidence type="ECO:0000256" key="2">
    <source>
        <dbReference type="ARBA" id="ARBA00022741"/>
    </source>
</evidence>
<dbReference type="SUPFAM" id="SSF52540">
    <property type="entry name" value="P-loop containing nucleoside triphosphate hydrolases"/>
    <property type="match status" value="1"/>
</dbReference>
<protein>
    <submittedName>
        <fullName evidence="5">Peptide/nickel transport system ATP-binding protein</fullName>
    </submittedName>
</protein>
<organism evidence="5 6">
    <name type="scientific">Fervidobacterium gondwanense DSM 13020</name>
    <dbReference type="NCBI Taxonomy" id="1121883"/>
    <lineage>
        <taxon>Bacteria</taxon>
        <taxon>Thermotogati</taxon>
        <taxon>Thermotogota</taxon>
        <taxon>Thermotogae</taxon>
        <taxon>Thermotogales</taxon>
        <taxon>Fervidobacteriaceae</taxon>
        <taxon>Fervidobacterium</taxon>
    </lineage>
</organism>
<keyword evidence="2" id="KW-0547">Nucleotide-binding</keyword>
<dbReference type="PANTHER" id="PTHR43067:SF3">
    <property type="entry name" value="MALTOSE ABC TRANSPORTER, ATP-BINDING PROTEIN"/>
    <property type="match status" value="1"/>
</dbReference>
<dbReference type="CDD" id="cd03257">
    <property type="entry name" value="ABC_NikE_OppD_transporters"/>
    <property type="match status" value="1"/>
</dbReference>
<dbReference type="PANTHER" id="PTHR43067">
    <property type="entry name" value="OLIGOPEPTIDE/DIPEPTIDE ABC TRANSPORTER, ATPASE SUBUNIT"/>
    <property type="match status" value="1"/>
</dbReference>
<keyword evidence="3 5" id="KW-0067">ATP-binding</keyword>
<dbReference type="PROSITE" id="PS00211">
    <property type="entry name" value="ABC_TRANSPORTER_1"/>
    <property type="match status" value="1"/>
</dbReference>
<dbReference type="GO" id="GO:0016887">
    <property type="term" value="F:ATP hydrolysis activity"/>
    <property type="evidence" value="ECO:0007669"/>
    <property type="project" value="InterPro"/>
</dbReference>
<evidence type="ECO:0000313" key="5">
    <source>
        <dbReference type="EMBL" id="SHN65208.1"/>
    </source>
</evidence>
<reference evidence="6" key="1">
    <citation type="submission" date="2016-12" db="EMBL/GenBank/DDBJ databases">
        <authorList>
            <person name="Varghese N."/>
            <person name="Submissions S."/>
        </authorList>
    </citation>
    <scope>NUCLEOTIDE SEQUENCE [LARGE SCALE GENOMIC DNA]</scope>
    <source>
        <strain evidence="6">DSM 13020</strain>
    </source>
</reference>
<dbReference type="AlphaFoldDB" id="A0A1M7T3C8"/>
<dbReference type="PROSITE" id="PS50893">
    <property type="entry name" value="ABC_TRANSPORTER_2"/>
    <property type="match status" value="1"/>
</dbReference>
<dbReference type="SMART" id="SM00382">
    <property type="entry name" value="AAA"/>
    <property type="match status" value="1"/>
</dbReference>
<dbReference type="Pfam" id="PF00005">
    <property type="entry name" value="ABC_tran"/>
    <property type="match status" value="1"/>
</dbReference>
<name>A0A1M7T3C8_FERGO</name>
<accession>A0A1M7T3C8</accession>